<dbReference type="Proteomes" id="UP001607302">
    <property type="component" value="Unassembled WGS sequence"/>
</dbReference>
<proteinExistence type="predicted"/>
<reference evidence="1 2" key="1">
    <citation type="journal article" date="2024" name="Ann. Entomol. Soc. Am.">
        <title>Genomic analyses of the southern and eastern yellowjacket wasps (Hymenoptera: Vespidae) reveal evolutionary signatures of social life.</title>
        <authorList>
            <person name="Catto M.A."/>
            <person name="Caine P.B."/>
            <person name="Orr S.E."/>
            <person name="Hunt B.G."/>
            <person name="Goodisman M.A.D."/>
        </authorList>
    </citation>
    <scope>NUCLEOTIDE SEQUENCE [LARGE SCALE GENOMIC DNA]</scope>
    <source>
        <strain evidence="1">233</strain>
        <tissue evidence="1">Head and thorax</tissue>
    </source>
</reference>
<accession>A0ABD1ZYR0</accession>
<dbReference type="AlphaFoldDB" id="A0ABD1ZYR0"/>
<dbReference type="EMBL" id="JAUDFV010000158">
    <property type="protein sequence ID" value="KAL2713508.1"/>
    <property type="molecule type" value="Genomic_DNA"/>
</dbReference>
<protein>
    <submittedName>
        <fullName evidence="1">Uncharacterized protein</fullName>
    </submittedName>
</protein>
<organism evidence="1 2">
    <name type="scientific">Vespula squamosa</name>
    <name type="common">Southern yellow jacket</name>
    <name type="synonym">Wasp</name>
    <dbReference type="NCBI Taxonomy" id="30214"/>
    <lineage>
        <taxon>Eukaryota</taxon>
        <taxon>Metazoa</taxon>
        <taxon>Ecdysozoa</taxon>
        <taxon>Arthropoda</taxon>
        <taxon>Hexapoda</taxon>
        <taxon>Insecta</taxon>
        <taxon>Pterygota</taxon>
        <taxon>Neoptera</taxon>
        <taxon>Endopterygota</taxon>
        <taxon>Hymenoptera</taxon>
        <taxon>Apocrita</taxon>
        <taxon>Aculeata</taxon>
        <taxon>Vespoidea</taxon>
        <taxon>Vespidae</taxon>
        <taxon>Vespinae</taxon>
        <taxon>Vespula</taxon>
    </lineage>
</organism>
<evidence type="ECO:0000313" key="2">
    <source>
        <dbReference type="Proteomes" id="UP001607302"/>
    </source>
</evidence>
<sequence>MELSEESIPSETSESLFYSFASPRSNFFNLHSTVSANAILTFSLISNERCDARTVERTMLCGKVEIWYMDI</sequence>
<gene>
    <name evidence="1" type="ORF">V1478_017206</name>
</gene>
<comment type="caution">
    <text evidence="1">The sequence shown here is derived from an EMBL/GenBank/DDBJ whole genome shotgun (WGS) entry which is preliminary data.</text>
</comment>
<name>A0ABD1ZYR0_VESSQ</name>
<keyword evidence="2" id="KW-1185">Reference proteome</keyword>
<evidence type="ECO:0000313" key="1">
    <source>
        <dbReference type="EMBL" id="KAL2713508.1"/>
    </source>
</evidence>